<accession>A0A811KDQ8</accession>
<proteinExistence type="predicted"/>
<evidence type="ECO:0000256" key="1">
    <source>
        <dbReference type="SAM" id="SignalP"/>
    </source>
</evidence>
<keyword evidence="3" id="KW-1185">Reference proteome</keyword>
<feature type="chain" id="PRO_5044131649" description="Cystatin domain-containing protein" evidence="1">
    <location>
        <begin position="19"/>
        <end position="196"/>
    </location>
</feature>
<dbReference type="OrthoDB" id="10331859at2759"/>
<organism evidence="2 3">
    <name type="scientific">Bursaphelenchus okinawaensis</name>
    <dbReference type="NCBI Taxonomy" id="465554"/>
    <lineage>
        <taxon>Eukaryota</taxon>
        <taxon>Metazoa</taxon>
        <taxon>Ecdysozoa</taxon>
        <taxon>Nematoda</taxon>
        <taxon>Chromadorea</taxon>
        <taxon>Rhabditida</taxon>
        <taxon>Tylenchina</taxon>
        <taxon>Tylenchomorpha</taxon>
        <taxon>Aphelenchoidea</taxon>
        <taxon>Aphelenchoididae</taxon>
        <taxon>Bursaphelenchus</taxon>
    </lineage>
</organism>
<name>A0A811KDQ8_9BILA</name>
<dbReference type="Proteomes" id="UP000783686">
    <property type="component" value="Unassembled WGS sequence"/>
</dbReference>
<evidence type="ECO:0008006" key="4">
    <source>
        <dbReference type="Google" id="ProtNLM"/>
    </source>
</evidence>
<protein>
    <recommendedName>
        <fullName evidence="4">Cystatin domain-containing protein</fullName>
    </recommendedName>
</protein>
<comment type="caution">
    <text evidence="2">The sequence shown here is derived from an EMBL/GenBank/DDBJ whole genome shotgun (WGS) entry which is preliminary data.</text>
</comment>
<evidence type="ECO:0000313" key="2">
    <source>
        <dbReference type="EMBL" id="CAD5213945.1"/>
    </source>
</evidence>
<reference evidence="2" key="1">
    <citation type="submission" date="2020-09" db="EMBL/GenBank/DDBJ databases">
        <authorList>
            <person name="Kikuchi T."/>
        </authorList>
    </citation>
    <scope>NUCLEOTIDE SEQUENCE</scope>
    <source>
        <strain evidence="2">SH1</strain>
    </source>
</reference>
<sequence length="196" mass="21267">MINTFWVITLSVIYVVSGAFEKHPSYDSPVEIISPQSEEAKNVVKDAVTYANALLYPKTKPRALVQILEVAKQNSNGIDYQIRLVLGTSQCPDAKQHYCGLGHIVDVDIVYMFRAAKPSTKESRFRVIQLNHERCPAPIQHAGAFGQSMIPIPGFEVGPVPVGQKSAPESAAPGFRQVSRNNEAVQEIGGGGPPGL</sequence>
<keyword evidence="1" id="KW-0732">Signal</keyword>
<feature type="signal peptide" evidence="1">
    <location>
        <begin position="1"/>
        <end position="18"/>
    </location>
</feature>
<evidence type="ECO:0000313" key="3">
    <source>
        <dbReference type="Proteomes" id="UP000614601"/>
    </source>
</evidence>
<dbReference type="InterPro" id="IPR046350">
    <property type="entry name" value="Cystatin_sf"/>
</dbReference>
<dbReference type="AlphaFoldDB" id="A0A811KDQ8"/>
<gene>
    <name evidence="2" type="ORF">BOKJ2_LOCUS5346</name>
</gene>
<dbReference type="SUPFAM" id="SSF54403">
    <property type="entry name" value="Cystatin/monellin"/>
    <property type="match status" value="1"/>
</dbReference>
<dbReference type="EMBL" id="CAJFCW020000003">
    <property type="protein sequence ID" value="CAG9101810.1"/>
    <property type="molecule type" value="Genomic_DNA"/>
</dbReference>
<dbReference type="EMBL" id="CAJFDH010000003">
    <property type="protein sequence ID" value="CAD5213945.1"/>
    <property type="molecule type" value="Genomic_DNA"/>
</dbReference>
<dbReference type="Gene3D" id="3.10.450.10">
    <property type="match status" value="1"/>
</dbReference>
<dbReference type="Proteomes" id="UP000614601">
    <property type="component" value="Unassembled WGS sequence"/>
</dbReference>